<evidence type="ECO:0000313" key="4">
    <source>
        <dbReference type="Proteomes" id="UP001285441"/>
    </source>
</evidence>
<name>A0AAE0U4E6_9PEZI</name>
<keyword evidence="4" id="KW-1185">Reference proteome</keyword>
<dbReference type="Proteomes" id="UP001285441">
    <property type="component" value="Unassembled WGS sequence"/>
</dbReference>
<gene>
    <name evidence="3" type="ORF">B0H63DRAFT_464806</name>
</gene>
<sequence>MCDNNNPASGPFCSPRDGAQLQVGKTVDVIWNPAFFNSSFPRQLRVQADFSTRPEDAVKGGADGFTSRLLNVSTGRFTWNVLSEYLGDSSRAGASRPARLFITQPAPDEEDDEGDEGDGIARPVSTSTRAGGENRIAGPRVQLIAGPNALGSSMPNPLTIALPIVFGVLTVLIMVGFVLFKRRKPDFSFKNIFTRRGRVNGYGERKSRGQRVRGMDIKHHVGMNTLPTGVDRDRNVFQEEMRRQQDRRSDW</sequence>
<dbReference type="InterPro" id="IPR028000">
    <property type="entry name" value="Pma1"/>
</dbReference>
<dbReference type="AlphaFoldDB" id="A0AAE0U4E6"/>
<organism evidence="3 4">
    <name type="scientific">Podospora didyma</name>
    <dbReference type="NCBI Taxonomy" id="330526"/>
    <lineage>
        <taxon>Eukaryota</taxon>
        <taxon>Fungi</taxon>
        <taxon>Dikarya</taxon>
        <taxon>Ascomycota</taxon>
        <taxon>Pezizomycotina</taxon>
        <taxon>Sordariomycetes</taxon>
        <taxon>Sordariomycetidae</taxon>
        <taxon>Sordariales</taxon>
        <taxon>Podosporaceae</taxon>
        <taxon>Podospora</taxon>
    </lineage>
</organism>
<protein>
    <submittedName>
        <fullName evidence="3">Uncharacterized protein</fullName>
    </submittedName>
</protein>
<dbReference type="EMBL" id="JAULSW010000002">
    <property type="protein sequence ID" value="KAK3390114.1"/>
    <property type="molecule type" value="Genomic_DNA"/>
</dbReference>
<feature type="region of interest" description="Disordered" evidence="1">
    <location>
        <begin position="100"/>
        <end position="135"/>
    </location>
</feature>
<keyword evidence="2" id="KW-0812">Transmembrane</keyword>
<accession>A0AAE0U4E6</accession>
<comment type="caution">
    <text evidence="3">The sequence shown here is derived from an EMBL/GenBank/DDBJ whole genome shotgun (WGS) entry which is preliminary data.</text>
</comment>
<keyword evidence="2" id="KW-0472">Membrane</keyword>
<evidence type="ECO:0000256" key="2">
    <source>
        <dbReference type="SAM" id="Phobius"/>
    </source>
</evidence>
<reference evidence="3" key="2">
    <citation type="submission" date="2023-06" db="EMBL/GenBank/DDBJ databases">
        <authorList>
            <consortium name="Lawrence Berkeley National Laboratory"/>
            <person name="Haridas S."/>
            <person name="Hensen N."/>
            <person name="Bonometti L."/>
            <person name="Westerberg I."/>
            <person name="Brannstrom I.O."/>
            <person name="Guillou S."/>
            <person name="Cros-Aarteil S."/>
            <person name="Calhoun S."/>
            <person name="Kuo A."/>
            <person name="Mondo S."/>
            <person name="Pangilinan J."/>
            <person name="Riley R."/>
            <person name="LaButti K."/>
            <person name="Andreopoulos B."/>
            <person name="Lipzen A."/>
            <person name="Chen C."/>
            <person name="Yanf M."/>
            <person name="Daum C."/>
            <person name="Ng V."/>
            <person name="Clum A."/>
            <person name="Steindorff A."/>
            <person name="Ohm R."/>
            <person name="Martin F."/>
            <person name="Silar P."/>
            <person name="Natvig D."/>
            <person name="Lalanne C."/>
            <person name="Gautier V."/>
            <person name="Ament-velasquez S.L."/>
            <person name="Kruys A."/>
            <person name="Hutchinson M.I."/>
            <person name="Powell A.J."/>
            <person name="Barry K."/>
            <person name="Miller A.N."/>
            <person name="Grigoriev I.V."/>
            <person name="Debuchy R."/>
            <person name="Gladieux P."/>
            <person name="Thoren M.H."/>
            <person name="Johannesson H."/>
        </authorList>
    </citation>
    <scope>NUCLEOTIDE SEQUENCE</scope>
    <source>
        <strain evidence="3">CBS 232.78</strain>
    </source>
</reference>
<feature type="transmembrane region" description="Helical" evidence="2">
    <location>
        <begin position="160"/>
        <end position="180"/>
    </location>
</feature>
<proteinExistence type="predicted"/>
<keyword evidence="2" id="KW-1133">Transmembrane helix</keyword>
<evidence type="ECO:0000313" key="3">
    <source>
        <dbReference type="EMBL" id="KAK3390114.1"/>
    </source>
</evidence>
<reference evidence="3" key="1">
    <citation type="journal article" date="2023" name="Mol. Phylogenet. Evol.">
        <title>Genome-scale phylogeny and comparative genomics of the fungal order Sordariales.</title>
        <authorList>
            <person name="Hensen N."/>
            <person name="Bonometti L."/>
            <person name="Westerberg I."/>
            <person name="Brannstrom I.O."/>
            <person name="Guillou S."/>
            <person name="Cros-Aarteil S."/>
            <person name="Calhoun S."/>
            <person name="Haridas S."/>
            <person name="Kuo A."/>
            <person name="Mondo S."/>
            <person name="Pangilinan J."/>
            <person name="Riley R."/>
            <person name="LaButti K."/>
            <person name="Andreopoulos B."/>
            <person name="Lipzen A."/>
            <person name="Chen C."/>
            <person name="Yan M."/>
            <person name="Daum C."/>
            <person name="Ng V."/>
            <person name="Clum A."/>
            <person name="Steindorff A."/>
            <person name="Ohm R.A."/>
            <person name="Martin F."/>
            <person name="Silar P."/>
            <person name="Natvig D.O."/>
            <person name="Lalanne C."/>
            <person name="Gautier V."/>
            <person name="Ament-Velasquez S.L."/>
            <person name="Kruys A."/>
            <person name="Hutchinson M.I."/>
            <person name="Powell A.J."/>
            <person name="Barry K."/>
            <person name="Miller A.N."/>
            <person name="Grigoriev I.V."/>
            <person name="Debuchy R."/>
            <person name="Gladieux P."/>
            <person name="Hiltunen Thoren M."/>
            <person name="Johannesson H."/>
        </authorList>
    </citation>
    <scope>NUCLEOTIDE SEQUENCE</scope>
    <source>
        <strain evidence="3">CBS 232.78</strain>
    </source>
</reference>
<evidence type="ECO:0000256" key="1">
    <source>
        <dbReference type="SAM" id="MobiDB-lite"/>
    </source>
</evidence>
<dbReference type="Pfam" id="PF14610">
    <property type="entry name" value="Psg1"/>
    <property type="match status" value="1"/>
</dbReference>
<feature type="compositionally biased region" description="Acidic residues" evidence="1">
    <location>
        <begin position="107"/>
        <end position="118"/>
    </location>
</feature>